<evidence type="ECO:0008006" key="4">
    <source>
        <dbReference type="Google" id="ProtNLM"/>
    </source>
</evidence>
<dbReference type="RefSeq" id="WP_185665893.1">
    <property type="nucleotide sequence ID" value="NZ_JAAZWO010000009.1"/>
</dbReference>
<organism evidence="2 3">
    <name type="scientific">Clostridium tetanomorphum</name>
    <dbReference type="NCBI Taxonomy" id="1553"/>
    <lineage>
        <taxon>Bacteria</taxon>
        <taxon>Bacillati</taxon>
        <taxon>Bacillota</taxon>
        <taxon>Clostridia</taxon>
        <taxon>Eubacteriales</taxon>
        <taxon>Clostridiaceae</taxon>
        <taxon>Clostridium</taxon>
    </lineage>
</organism>
<dbReference type="Proteomes" id="UP000563151">
    <property type="component" value="Unassembled WGS sequence"/>
</dbReference>
<keyword evidence="1" id="KW-0812">Transmembrane</keyword>
<dbReference type="AlphaFoldDB" id="A0A923EAC6"/>
<reference evidence="2 3" key="1">
    <citation type="submission" date="2020-04" db="EMBL/GenBank/DDBJ databases">
        <title>Genomic insights into acetone-butanol-ethanol (ABE) fermentation by sequencing solventogenic clostridia strains.</title>
        <authorList>
            <person name="Brown S."/>
        </authorList>
    </citation>
    <scope>NUCLEOTIDE SEQUENCE [LARGE SCALE GENOMIC DNA]</scope>
    <source>
        <strain evidence="2 3">DJ011</strain>
    </source>
</reference>
<feature type="transmembrane region" description="Helical" evidence="1">
    <location>
        <begin position="20"/>
        <end position="37"/>
    </location>
</feature>
<comment type="caution">
    <text evidence="2">The sequence shown here is derived from an EMBL/GenBank/DDBJ whole genome shotgun (WGS) entry which is preliminary data.</text>
</comment>
<dbReference type="EMBL" id="JAAZWO010000009">
    <property type="protein sequence ID" value="MBC2398044.1"/>
    <property type="molecule type" value="Genomic_DNA"/>
</dbReference>
<protein>
    <recommendedName>
        <fullName evidence="4">DUF3794 domain-containing protein</fullName>
    </recommendedName>
</protein>
<gene>
    <name evidence="2" type="ORF">HGG79_09690</name>
</gene>
<proteinExistence type="predicted"/>
<evidence type="ECO:0000313" key="2">
    <source>
        <dbReference type="EMBL" id="MBC2398044.1"/>
    </source>
</evidence>
<keyword evidence="3" id="KW-1185">Reference proteome</keyword>
<evidence type="ECO:0000256" key="1">
    <source>
        <dbReference type="SAM" id="Phobius"/>
    </source>
</evidence>
<accession>A0A923EAC6</accession>
<sequence length="528" mass="61449">MSKKHKHKSKYRLENMQEDVFGENYLIMLAILLILFSNEGNYSNNMDYKEDSNNIKHNPENKNEKQCLDESPQLNVIEILKDESIHIEEYKEDDINILEDDEIEEDDITVLEDIKLQECINILEDDKIEEGNINILEDDKIEEENINILEDDEIEEENINILEDDKIEEGNINILEDDEVEEENIDILEDDKIGEGNINILEDDKVEEENINILEDDKIGEENINALEDNEVKEEDVNVLEDNEAKEEDINVLQHTKVREEDANILENNKIKEQNVNVLQEVVCKTTEDKESNINYIEDLNTNIESFNIHDLCKNNLNKNIKNIENKLTPNPKIIINPKVTLLNVCTVQCNSSDNKLMNTSFEQVVSKVPVVLGKTEIQIFIESLNKLPEPVFQINELNEKVFIDECELVLGTEKLFIKGFIQENMEYATVKSVKTTEVKGNIKKTTINIPFKCCKKFSFNILPKLSNEKIFYKMDSMKVLETNNKEEIKIIENTLLNLYTFENVRKKTIVTLEITLLQNQQIFIPNF</sequence>
<keyword evidence="1" id="KW-0472">Membrane</keyword>
<evidence type="ECO:0000313" key="3">
    <source>
        <dbReference type="Proteomes" id="UP000563151"/>
    </source>
</evidence>
<keyword evidence="1" id="KW-1133">Transmembrane helix</keyword>
<name>A0A923EAC6_CLOTT</name>